<reference evidence="2" key="1">
    <citation type="submission" date="2014-09" db="EMBL/GenBank/DDBJ databases">
        <authorList>
            <person name="Magalhaes I.L.F."/>
            <person name="Oliveira U."/>
            <person name="Santos F.R."/>
            <person name="Vidigal T.H.D.A."/>
            <person name="Brescovit A.D."/>
            <person name="Santos A.J."/>
        </authorList>
    </citation>
    <scope>NUCLEOTIDE SEQUENCE</scope>
    <source>
        <tissue evidence="2">Shoot tissue taken approximately 20 cm above the soil surface</tissue>
    </source>
</reference>
<protein>
    <submittedName>
        <fullName evidence="2">Uncharacterized protein</fullName>
    </submittedName>
</protein>
<organism evidence="2">
    <name type="scientific">Arundo donax</name>
    <name type="common">Giant reed</name>
    <name type="synonym">Donax arundinaceus</name>
    <dbReference type="NCBI Taxonomy" id="35708"/>
    <lineage>
        <taxon>Eukaryota</taxon>
        <taxon>Viridiplantae</taxon>
        <taxon>Streptophyta</taxon>
        <taxon>Embryophyta</taxon>
        <taxon>Tracheophyta</taxon>
        <taxon>Spermatophyta</taxon>
        <taxon>Magnoliopsida</taxon>
        <taxon>Liliopsida</taxon>
        <taxon>Poales</taxon>
        <taxon>Poaceae</taxon>
        <taxon>PACMAD clade</taxon>
        <taxon>Arundinoideae</taxon>
        <taxon>Arundineae</taxon>
        <taxon>Arundo</taxon>
    </lineage>
</organism>
<proteinExistence type="predicted"/>
<dbReference type="AlphaFoldDB" id="A0A0A8YMF5"/>
<evidence type="ECO:0000256" key="1">
    <source>
        <dbReference type="SAM" id="Phobius"/>
    </source>
</evidence>
<name>A0A0A8YMF5_ARUDO</name>
<keyword evidence="1" id="KW-0472">Membrane</keyword>
<feature type="transmembrane region" description="Helical" evidence="1">
    <location>
        <begin position="12"/>
        <end position="34"/>
    </location>
</feature>
<accession>A0A0A8YMF5</accession>
<keyword evidence="1" id="KW-1133">Transmembrane helix</keyword>
<evidence type="ECO:0000313" key="2">
    <source>
        <dbReference type="EMBL" id="JAD27784.1"/>
    </source>
</evidence>
<reference evidence="2" key="2">
    <citation type="journal article" date="2015" name="Data Brief">
        <title>Shoot transcriptome of the giant reed, Arundo donax.</title>
        <authorList>
            <person name="Barrero R.A."/>
            <person name="Guerrero F.D."/>
            <person name="Moolhuijzen P."/>
            <person name="Goolsby J.A."/>
            <person name="Tidwell J."/>
            <person name="Bellgard S.E."/>
            <person name="Bellgard M.I."/>
        </authorList>
    </citation>
    <scope>NUCLEOTIDE SEQUENCE</scope>
    <source>
        <tissue evidence="2">Shoot tissue taken approximately 20 cm above the soil surface</tissue>
    </source>
</reference>
<dbReference type="EMBL" id="GBRH01270111">
    <property type="protein sequence ID" value="JAD27784.1"/>
    <property type="molecule type" value="Transcribed_RNA"/>
</dbReference>
<sequence length="35" mass="3979">MPFVTWVQYCNAIVLYVTLILLILTAHLLSLVCLT</sequence>
<keyword evidence="1" id="KW-0812">Transmembrane</keyword>